<dbReference type="AlphaFoldDB" id="A0A1W0XC97"/>
<evidence type="ECO:0000313" key="2">
    <source>
        <dbReference type="Proteomes" id="UP000192578"/>
    </source>
</evidence>
<sequence>MRVSAHASGSGVPNELFAELVRRRWTEITMEYFEQLRLLHDQEFRSHSGRFIDATQSQEIVAQQLQTEIKRLLQDVQAAKEERTAQGNAKV</sequence>
<keyword evidence="2" id="KW-1185">Reference proteome</keyword>
<name>A0A1W0XC97_HYPEX</name>
<dbReference type="EMBL" id="MTYJ01000004">
    <property type="protein sequence ID" value="OQV24952.1"/>
    <property type="molecule type" value="Genomic_DNA"/>
</dbReference>
<dbReference type="Proteomes" id="UP000192578">
    <property type="component" value="Unassembled WGS sequence"/>
</dbReference>
<accession>A0A1W0XC97</accession>
<protein>
    <submittedName>
        <fullName evidence="1">Uncharacterized protein</fullName>
    </submittedName>
</protein>
<comment type="caution">
    <text evidence="1">The sequence shown here is derived from an EMBL/GenBank/DDBJ whole genome shotgun (WGS) entry which is preliminary data.</text>
</comment>
<evidence type="ECO:0000313" key="1">
    <source>
        <dbReference type="EMBL" id="OQV24952.1"/>
    </source>
</evidence>
<organism evidence="1 2">
    <name type="scientific">Hypsibius exemplaris</name>
    <name type="common">Freshwater tardigrade</name>
    <dbReference type="NCBI Taxonomy" id="2072580"/>
    <lineage>
        <taxon>Eukaryota</taxon>
        <taxon>Metazoa</taxon>
        <taxon>Ecdysozoa</taxon>
        <taxon>Tardigrada</taxon>
        <taxon>Eutardigrada</taxon>
        <taxon>Parachela</taxon>
        <taxon>Hypsibioidea</taxon>
        <taxon>Hypsibiidae</taxon>
        <taxon>Hypsibius</taxon>
    </lineage>
</organism>
<proteinExistence type="predicted"/>
<reference evidence="2" key="1">
    <citation type="submission" date="2017-01" db="EMBL/GenBank/DDBJ databases">
        <title>Comparative genomics of anhydrobiosis in the tardigrade Hypsibius dujardini.</title>
        <authorList>
            <person name="Yoshida Y."/>
            <person name="Koutsovoulos G."/>
            <person name="Laetsch D."/>
            <person name="Stevens L."/>
            <person name="Kumar S."/>
            <person name="Horikawa D."/>
            <person name="Ishino K."/>
            <person name="Komine S."/>
            <person name="Tomita M."/>
            <person name="Blaxter M."/>
            <person name="Arakawa K."/>
        </authorList>
    </citation>
    <scope>NUCLEOTIDE SEQUENCE [LARGE SCALE GENOMIC DNA]</scope>
    <source>
        <strain evidence="2">Z151</strain>
    </source>
</reference>
<gene>
    <name evidence="1" type="ORF">BV898_01162</name>
</gene>